<name>A0A0F5V7V8_9GAMM</name>
<proteinExistence type="inferred from homology"/>
<sequence>MLSVVSTRVFVYGSLRRGQSNHGLMSRSRYLGDCQLAGYAMYDLGPYPAALKQSGSEGVLLGEVYDVDTVTFAELDILEGLGEEYCREQVETPFGLAWIYLYLQPIDRATLIPEGDWSNRSSW</sequence>
<evidence type="ECO:0000313" key="6">
    <source>
        <dbReference type="Proteomes" id="UP000033633"/>
    </source>
</evidence>
<protein>
    <recommendedName>
        <fullName evidence="3">Gamma-glutamylcyclotransferase family protein</fullName>
    </recommendedName>
</protein>
<dbReference type="STRING" id="265726.KY46_19145"/>
<dbReference type="OrthoDB" id="482277at2"/>
<dbReference type="CDD" id="cd06661">
    <property type="entry name" value="GGCT_like"/>
    <property type="match status" value="1"/>
</dbReference>
<evidence type="ECO:0000256" key="2">
    <source>
        <dbReference type="PIRSR" id="PIRSR639126-1"/>
    </source>
</evidence>
<feature type="active site" description="Proton acceptor" evidence="2">
    <location>
        <position position="79"/>
    </location>
</feature>
<keyword evidence="6" id="KW-1185">Reference proteome</keyword>
<dbReference type="InterPro" id="IPR039126">
    <property type="entry name" value="GGACT"/>
</dbReference>
<evidence type="ECO:0000259" key="4">
    <source>
        <dbReference type="Pfam" id="PF06094"/>
    </source>
</evidence>
<evidence type="ECO:0000256" key="3">
    <source>
        <dbReference type="RuleBase" id="RU367036"/>
    </source>
</evidence>
<dbReference type="Proteomes" id="UP000033633">
    <property type="component" value="Unassembled WGS sequence"/>
</dbReference>
<dbReference type="AlphaFoldDB" id="A0A0F5V7V8"/>
<dbReference type="PANTHER" id="PTHR12510:SF4">
    <property type="entry name" value="GAMMA-GLUTAMYLAMINECYCLOTRANSFERASE"/>
    <property type="match status" value="1"/>
</dbReference>
<dbReference type="SUPFAM" id="SSF110857">
    <property type="entry name" value="Gamma-glutamyl cyclotransferase-like"/>
    <property type="match status" value="1"/>
</dbReference>
<dbReference type="GO" id="GO:0005829">
    <property type="term" value="C:cytosol"/>
    <property type="evidence" value="ECO:0007669"/>
    <property type="project" value="TreeGrafter"/>
</dbReference>
<dbReference type="Pfam" id="PF06094">
    <property type="entry name" value="GGACT"/>
    <property type="match status" value="1"/>
</dbReference>
<dbReference type="PANTHER" id="PTHR12510">
    <property type="entry name" value="TROPONIN C-AKIN-1 PROTEIN"/>
    <property type="match status" value="1"/>
</dbReference>
<dbReference type="GO" id="GO:0061929">
    <property type="term" value="F:gamma-glutamylaminecyclotransferase activity"/>
    <property type="evidence" value="ECO:0007669"/>
    <property type="project" value="InterPro"/>
</dbReference>
<reference evidence="5 6" key="1">
    <citation type="submission" date="2014-12" db="EMBL/GenBank/DDBJ databases">
        <title>Mercury Reductase activity and rhizosphere competence traits in the genome of root associated Photobacterium halotolerans MELD1.</title>
        <authorList>
            <person name="Mathew D.C."/>
            <person name="Huang C.-C."/>
        </authorList>
    </citation>
    <scope>NUCLEOTIDE SEQUENCE [LARGE SCALE GENOMIC DNA]</scope>
    <source>
        <strain evidence="5 6">MELD1</strain>
    </source>
</reference>
<gene>
    <name evidence="5" type="ORF">KY46_19145</name>
</gene>
<dbReference type="Gene3D" id="3.10.490.10">
    <property type="entry name" value="Gamma-glutamyl cyclotransferase-like"/>
    <property type="match status" value="1"/>
</dbReference>
<dbReference type="PATRIC" id="fig|265726.11.peg.2624"/>
<evidence type="ECO:0000313" key="5">
    <source>
        <dbReference type="EMBL" id="KKC98270.1"/>
    </source>
</evidence>
<dbReference type="InterPro" id="IPR013024">
    <property type="entry name" value="GGCT-like"/>
</dbReference>
<dbReference type="EMBL" id="JWYV01000022">
    <property type="protein sequence ID" value="KKC98270.1"/>
    <property type="molecule type" value="Genomic_DNA"/>
</dbReference>
<dbReference type="InterPro" id="IPR036568">
    <property type="entry name" value="GGCT-like_sf"/>
</dbReference>
<evidence type="ECO:0000256" key="1">
    <source>
        <dbReference type="ARBA" id="ARBA00008861"/>
    </source>
</evidence>
<organism evidence="5 6">
    <name type="scientific">Photobacterium halotolerans</name>
    <dbReference type="NCBI Taxonomy" id="265726"/>
    <lineage>
        <taxon>Bacteria</taxon>
        <taxon>Pseudomonadati</taxon>
        <taxon>Pseudomonadota</taxon>
        <taxon>Gammaproteobacteria</taxon>
        <taxon>Vibrionales</taxon>
        <taxon>Vibrionaceae</taxon>
        <taxon>Photobacterium</taxon>
    </lineage>
</organism>
<feature type="domain" description="Gamma-glutamylcyclotransferase AIG2-like" evidence="4">
    <location>
        <begin position="9"/>
        <end position="118"/>
    </location>
</feature>
<dbReference type="InterPro" id="IPR009288">
    <property type="entry name" value="AIG2-like_dom"/>
</dbReference>
<comment type="caution">
    <text evidence="5">The sequence shown here is derived from an EMBL/GenBank/DDBJ whole genome shotgun (WGS) entry which is preliminary data.</text>
</comment>
<comment type="similarity">
    <text evidence="1 3">Belongs to the gamma-glutamylcyclotransferase family.</text>
</comment>
<accession>A0A0F5V7V8</accession>